<dbReference type="VEuPathDB" id="TriTrypDB:TcIL3000_6_3310"/>
<keyword evidence="5 6" id="KW-0472">Membrane</keyword>
<keyword evidence="4 6" id="KW-1133">Transmembrane helix</keyword>
<sequence>MSCFLCNQLKGLTPWEVLAWRRPTATGSLAALLLGTILFFWYMKYTAITLLCRILQLLFVVMPAMVYMKMGMFTSDDIHAFVERASDCITPYAVLVLEAGYGLVTWRDKRLSTGVAFASFVLSLLGSHFSDMAILAGIVGCLFVLPVVYEKNNVLIDKAWADLMETAEQQLMLIRTKVDQMTKKNN</sequence>
<evidence type="ECO:0000256" key="3">
    <source>
        <dbReference type="ARBA" id="ARBA00022824"/>
    </source>
</evidence>
<reference evidence="8" key="1">
    <citation type="journal article" date="2012" name="Proc. Natl. Acad. Sci. U.S.A.">
        <title>Antigenic diversity is generated by distinct evolutionary mechanisms in African trypanosome species.</title>
        <authorList>
            <person name="Jackson A.P."/>
            <person name="Berry A."/>
            <person name="Aslett M."/>
            <person name="Allison H.C."/>
            <person name="Burton P."/>
            <person name="Vavrova-Anderson J."/>
            <person name="Brown R."/>
            <person name="Browne H."/>
            <person name="Corton N."/>
            <person name="Hauser H."/>
            <person name="Gamble J."/>
            <person name="Gilderthorp R."/>
            <person name="Marcello L."/>
            <person name="McQuillan J."/>
            <person name="Otto T.D."/>
            <person name="Quail M.A."/>
            <person name="Sanders M.J."/>
            <person name="van Tonder A."/>
            <person name="Ginger M.L."/>
            <person name="Field M.C."/>
            <person name="Barry J.D."/>
            <person name="Hertz-Fowler C."/>
            <person name="Berriman M."/>
        </authorList>
    </citation>
    <scope>NUCLEOTIDE SEQUENCE</scope>
    <source>
        <strain evidence="8">IL3000</strain>
    </source>
</reference>
<evidence type="ECO:0000313" key="8">
    <source>
        <dbReference type="EMBL" id="CCC91079.1"/>
    </source>
</evidence>
<dbReference type="GO" id="GO:0005789">
    <property type="term" value="C:endoplasmic reticulum membrane"/>
    <property type="evidence" value="ECO:0007669"/>
    <property type="project" value="UniProtKB-SubCell"/>
</dbReference>
<dbReference type="PANTHER" id="PTHR10994:SF193">
    <property type="entry name" value="RETICULON-LIKE PROTEIN"/>
    <property type="match status" value="1"/>
</dbReference>
<dbReference type="GO" id="GO:0009617">
    <property type="term" value="P:response to bacterium"/>
    <property type="evidence" value="ECO:0007669"/>
    <property type="project" value="InterPro"/>
</dbReference>
<evidence type="ECO:0000256" key="1">
    <source>
        <dbReference type="ARBA" id="ARBA00004477"/>
    </source>
</evidence>
<feature type="domain" description="Reticulon" evidence="7">
    <location>
        <begin position="14"/>
        <end position="186"/>
    </location>
</feature>
<accession>G0UNW8</accession>
<organism evidence="8">
    <name type="scientific">Trypanosoma congolense (strain IL3000)</name>
    <dbReference type="NCBI Taxonomy" id="1068625"/>
    <lineage>
        <taxon>Eukaryota</taxon>
        <taxon>Discoba</taxon>
        <taxon>Euglenozoa</taxon>
        <taxon>Kinetoplastea</taxon>
        <taxon>Metakinetoplastina</taxon>
        <taxon>Trypanosomatida</taxon>
        <taxon>Trypanosomatidae</taxon>
        <taxon>Trypanosoma</taxon>
        <taxon>Nannomonas</taxon>
    </lineage>
</organism>
<protein>
    <recommendedName>
        <fullName evidence="6">Reticulon-like protein</fullName>
    </recommendedName>
</protein>
<dbReference type="InterPro" id="IPR003388">
    <property type="entry name" value="Reticulon"/>
</dbReference>
<evidence type="ECO:0000259" key="7">
    <source>
        <dbReference type="PROSITE" id="PS50845"/>
    </source>
</evidence>
<keyword evidence="2 6" id="KW-0812">Transmembrane</keyword>
<dbReference type="PANTHER" id="PTHR10994">
    <property type="entry name" value="RETICULON"/>
    <property type="match status" value="1"/>
</dbReference>
<feature type="transmembrane region" description="Helical" evidence="6">
    <location>
        <begin position="50"/>
        <end position="68"/>
    </location>
</feature>
<evidence type="ECO:0000256" key="4">
    <source>
        <dbReference type="ARBA" id="ARBA00022989"/>
    </source>
</evidence>
<proteinExistence type="predicted"/>
<dbReference type="Pfam" id="PF02453">
    <property type="entry name" value="Reticulon"/>
    <property type="match status" value="1"/>
</dbReference>
<evidence type="ECO:0000256" key="2">
    <source>
        <dbReference type="ARBA" id="ARBA00022692"/>
    </source>
</evidence>
<gene>
    <name evidence="8" type="ORF">TCIL3000_6_3310</name>
</gene>
<dbReference type="InterPro" id="IPR045064">
    <property type="entry name" value="Reticulon-like"/>
</dbReference>
<dbReference type="AlphaFoldDB" id="G0UNW8"/>
<feature type="transmembrane region" description="Helical" evidence="6">
    <location>
        <begin position="132"/>
        <end position="149"/>
    </location>
</feature>
<keyword evidence="3 6" id="KW-0256">Endoplasmic reticulum</keyword>
<evidence type="ECO:0000256" key="5">
    <source>
        <dbReference type="ARBA" id="ARBA00023136"/>
    </source>
</evidence>
<feature type="transmembrane region" description="Helical" evidence="6">
    <location>
        <begin position="25"/>
        <end position="43"/>
    </location>
</feature>
<evidence type="ECO:0000256" key="6">
    <source>
        <dbReference type="RuleBase" id="RU363132"/>
    </source>
</evidence>
<dbReference type="PROSITE" id="PS50845">
    <property type="entry name" value="RETICULON"/>
    <property type="match status" value="1"/>
</dbReference>
<name>G0UNW8_TRYCI</name>
<comment type="subcellular location">
    <subcellularLocation>
        <location evidence="1 6">Endoplasmic reticulum membrane</location>
        <topology evidence="1 6">Multi-pass membrane protein</topology>
    </subcellularLocation>
</comment>
<dbReference type="EMBL" id="HE575319">
    <property type="protein sequence ID" value="CCC91079.1"/>
    <property type="molecule type" value="Genomic_DNA"/>
</dbReference>